<dbReference type="Proteomes" id="UP000837857">
    <property type="component" value="Chromosome 24"/>
</dbReference>
<organism evidence="2 3">
    <name type="scientific">Iphiclides podalirius</name>
    <name type="common">scarce swallowtail</name>
    <dbReference type="NCBI Taxonomy" id="110791"/>
    <lineage>
        <taxon>Eukaryota</taxon>
        <taxon>Metazoa</taxon>
        <taxon>Ecdysozoa</taxon>
        <taxon>Arthropoda</taxon>
        <taxon>Hexapoda</taxon>
        <taxon>Insecta</taxon>
        <taxon>Pterygota</taxon>
        <taxon>Neoptera</taxon>
        <taxon>Endopterygota</taxon>
        <taxon>Lepidoptera</taxon>
        <taxon>Glossata</taxon>
        <taxon>Ditrysia</taxon>
        <taxon>Papilionoidea</taxon>
        <taxon>Papilionidae</taxon>
        <taxon>Papilioninae</taxon>
        <taxon>Iphiclides</taxon>
    </lineage>
</organism>
<dbReference type="EMBL" id="OW152836">
    <property type="protein sequence ID" value="CAH2057530.1"/>
    <property type="molecule type" value="Genomic_DNA"/>
</dbReference>
<evidence type="ECO:0000313" key="3">
    <source>
        <dbReference type="Proteomes" id="UP000837857"/>
    </source>
</evidence>
<feature type="compositionally biased region" description="Pro residues" evidence="1">
    <location>
        <begin position="15"/>
        <end position="26"/>
    </location>
</feature>
<gene>
    <name evidence="2" type="ORF">IPOD504_LOCUS10295</name>
</gene>
<feature type="region of interest" description="Disordered" evidence="1">
    <location>
        <begin position="1"/>
        <end position="34"/>
    </location>
</feature>
<protein>
    <submittedName>
        <fullName evidence="2">Uncharacterized protein</fullName>
    </submittedName>
</protein>
<name>A0ABN8IL59_9NEOP</name>
<reference evidence="2" key="1">
    <citation type="submission" date="2022-03" db="EMBL/GenBank/DDBJ databases">
        <authorList>
            <person name="Martin H S."/>
        </authorList>
    </citation>
    <scope>NUCLEOTIDE SEQUENCE</scope>
</reference>
<proteinExistence type="predicted"/>
<sequence length="133" mass="14368">MSDHICPPNFGSPRPRAPPPAAPSSPAPSSSGAKSYTHCTVNLHYAATEHIHRVDVASSVTPLAAKCPRPPRGCGSISARRETRAAEWWPSARAALYVCPQKVRPNGHTLLPSLNTWFLTIFLIGDQRSGYVD</sequence>
<feature type="non-terminal residue" evidence="2">
    <location>
        <position position="133"/>
    </location>
</feature>
<evidence type="ECO:0000313" key="2">
    <source>
        <dbReference type="EMBL" id="CAH2057530.1"/>
    </source>
</evidence>
<evidence type="ECO:0000256" key="1">
    <source>
        <dbReference type="SAM" id="MobiDB-lite"/>
    </source>
</evidence>
<keyword evidence="3" id="KW-1185">Reference proteome</keyword>
<accession>A0ABN8IL59</accession>